<feature type="transmembrane region" description="Helical" evidence="2">
    <location>
        <begin position="128"/>
        <end position="151"/>
    </location>
</feature>
<dbReference type="GO" id="GO:0008233">
    <property type="term" value="F:peptidase activity"/>
    <property type="evidence" value="ECO:0007669"/>
    <property type="project" value="InterPro"/>
</dbReference>
<accession>A0A5C5ZHD0</accession>
<feature type="region of interest" description="Disordered" evidence="1">
    <location>
        <begin position="1"/>
        <end position="55"/>
    </location>
</feature>
<dbReference type="Proteomes" id="UP000315440">
    <property type="component" value="Unassembled WGS sequence"/>
</dbReference>
<protein>
    <recommendedName>
        <fullName evidence="5">Protease PrsW</fullName>
    </recommendedName>
</protein>
<comment type="caution">
    <text evidence="3">The sequence shown here is derived from an EMBL/GenBank/DDBJ whole genome shotgun (WGS) entry which is preliminary data.</text>
</comment>
<dbReference type="EMBL" id="SJPQ01000004">
    <property type="protein sequence ID" value="TWT86762.1"/>
    <property type="molecule type" value="Genomic_DNA"/>
</dbReference>
<feature type="compositionally biased region" description="Basic and acidic residues" evidence="1">
    <location>
        <begin position="1"/>
        <end position="20"/>
    </location>
</feature>
<organism evidence="3 4">
    <name type="scientific">Pseudobythopirellula maris</name>
    <dbReference type="NCBI Taxonomy" id="2527991"/>
    <lineage>
        <taxon>Bacteria</taxon>
        <taxon>Pseudomonadati</taxon>
        <taxon>Planctomycetota</taxon>
        <taxon>Planctomycetia</taxon>
        <taxon>Pirellulales</taxon>
        <taxon>Lacipirellulaceae</taxon>
        <taxon>Pseudobythopirellula</taxon>
    </lineage>
</organism>
<gene>
    <name evidence="3" type="ORF">Mal64_35920</name>
</gene>
<keyword evidence="2" id="KW-1133">Transmembrane helix</keyword>
<sequence length="267" mass="29261">MGKRTHDEVHSVYDEPHLSDRFGFGSGPNAQGNDELKAERLIRRERESAPEDEAVEHTVWDEPALAGAEAPTNDEFTYSRWLERRIAETSLAKSCWATLLVALAAGPWGVIGALTSGMTGAAGSWSNLLAVALVAPVTEEITKLAVALWVVEKKPYLFKSMGQIVLCAFAGGAMFAVIENLIYIFVYVPEGNDAFRAWRWTVCTALHVGCSFIAGVGLIRIWDQTMRTRRRPELAHGMPFFAMAMIGHGLYNVGVTVAEAGGWLSFD</sequence>
<feature type="transmembrane region" description="Helical" evidence="2">
    <location>
        <begin position="163"/>
        <end position="186"/>
    </location>
</feature>
<evidence type="ECO:0000313" key="4">
    <source>
        <dbReference type="Proteomes" id="UP000315440"/>
    </source>
</evidence>
<keyword evidence="2" id="KW-0812">Transmembrane</keyword>
<keyword evidence="2" id="KW-0472">Membrane</keyword>
<feature type="transmembrane region" description="Helical" evidence="2">
    <location>
        <begin position="94"/>
        <end position="116"/>
    </location>
</feature>
<dbReference type="AlphaFoldDB" id="A0A5C5ZHD0"/>
<feature type="transmembrane region" description="Helical" evidence="2">
    <location>
        <begin position="240"/>
        <end position="264"/>
    </location>
</feature>
<dbReference type="RefSeq" id="WP_146402808.1">
    <property type="nucleotide sequence ID" value="NZ_SJPQ01000004.1"/>
</dbReference>
<reference evidence="3 4" key="1">
    <citation type="submission" date="2019-02" db="EMBL/GenBank/DDBJ databases">
        <title>Deep-cultivation of Planctomycetes and their phenomic and genomic characterization uncovers novel biology.</title>
        <authorList>
            <person name="Wiegand S."/>
            <person name="Jogler M."/>
            <person name="Boedeker C."/>
            <person name="Pinto D."/>
            <person name="Vollmers J."/>
            <person name="Rivas-Marin E."/>
            <person name="Kohn T."/>
            <person name="Peeters S.H."/>
            <person name="Heuer A."/>
            <person name="Rast P."/>
            <person name="Oberbeckmann S."/>
            <person name="Bunk B."/>
            <person name="Jeske O."/>
            <person name="Meyerdierks A."/>
            <person name="Storesund J.E."/>
            <person name="Kallscheuer N."/>
            <person name="Luecker S."/>
            <person name="Lage O.M."/>
            <person name="Pohl T."/>
            <person name="Merkel B.J."/>
            <person name="Hornburger P."/>
            <person name="Mueller R.-W."/>
            <person name="Bruemmer F."/>
            <person name="Labrenz M."/>
            <person name="Spormann A.M."/>
            <person name="Op Den Camp H."/>
            <person name="Overmann J."/>
            <person name="Amann R."/>
            <person name="Jetten M.S.M."/>
            <person name="Mascher T."/>
            <person name="Medema M.H."/>
            <person name="Devos D.P."/>
            <person name="Kaster A.-K."/>
            <person name="Ovreas L."/>
            <person name="Rohde M."/>
            <person name="Galperin M.Y."/>
            <person name="Jogler C."/>
        </authorList>
    </citation>
    <scope>NUCLEOTIDE SEQUENCE [LARGE SCALE GENOMIC DNA]</scope>
    <source>
        <strain evidence="3 4">Mal64</strain>
    </source>
</reference>
<proteinExistence type="predicted"/>
<evidence type="ECO:0000256" key="2">
    <source>
        <dbReference type="SAM" id="Phobius"/>
    </source>
</evidence>
<name>A0A5C5ZHD0_9BACT</name>
<evidence type="ECO:0000313" key="3">
    <source>
        <dbReference type="EMBL" id="TWT86762.1"/>
    </source>
</evidence>
<dbReference type="InterPro" id="IPR026898">
    <property type="entry name" value="PrsW"/>
</dbReference>
<feature type="transmembrane region" description="Helical" evidence="2">
    <location>
        <begin position="198"/>
        <end position="219"/>
    </location>
</feature>
<feature type="compositionally biased region" description="Basic and acidic residues" evidence="1">
    <location>
        <begin position="34"/>
        <end position="55"/>
    </location>
</feature>
<dbReference type="OrthoDB" id="273919at2"/>
<evidence type="ECO:0000256" key="1">
    <source>
        <dbReference type="SAM" id="MobiDB-lite"/>
    </source>
</evidence>
<dbReference type="Pfam" id="PF13367">
    <property type="entry name" value="PrsW-protease"/>
    <property type="match status" value="1"/>
</dbReference>
<evidence type="ECO:0008006" key="5">
    <source>
        <dbReference type="Google" id="ProtNLM"/>
    </source>
</evidence>
<keyword evidence="4" id="KW-1185">Reference proteome</keyword>